<evidence type="ECO:0000313" key="2">
    <source>
        <dbReference type="Proteomes" id="UP001174909"/>
    </source>
</evidence>
<dbReference type="Proteomes" id="UP001174909">
    <property type="component" value="Unassembled WGS sequence"/>
</dbReference>
<comment type="caution">
    <text evidence="1">The sequence shown here is derived from an EMBL/GenBank/DDBJ whole genome shotgun (WGS) entry which is preliminary data.</text>
</comment>
<protein>
    <submittedName>
        <fullName evidence="1">Uncharacterized protein</fullName>
    </submittedName>
</protein>
<dbReference type="EMBL" id="CASHTH010001940">
    <property type="protein sequence ID" value="CAI8022149.1"/>
    <property type="molecule type" value="Genomic_DNA"/>
</dbReference>
<name>A0AA35WIZ5_GEOBA</name>
<accession>A0AA35WIZ5</accession>
<sequence>MKLVAKEIENGLSNVVEEMEMQYTLKKVSSAPSRSREPAYAVISDFVEGEGGTRYELAQLLDNAGFDELSRKLLKGQLIQGSPQGADVSFQPFKDTPTLPQLMDFPMVNGRKINILTKIGVHYNVFGPFLLNDDDGSATDALQKECMRESHAINLEISKKWLQGKGQLPITWATFLSVLKMMDMKALAFDIEASLRGKSSPQGRH</sequence>
<evidence type="ECO:0000313" key="1">
    <source>
        <dbReference type="EMBL" id="CAI8022149.1"/>
    </source>
</evidence>
<proteinExistence type="predicted"/>
<reference evidence="1" key="1">
    <citation type="submission" date="2023-03" db="EMBL/GenBank/DDBJ databases">
        <authorList>
            <person name="Steffen K."/>
            <person name="Cardenas P."/>
        </authorList>
    </citation>
    <scope>NUCLEOTIDE SEQUENCE</scope>
</reference>
<gene>
    <name evidence="1" type="ORF">GBAR_LOCUS13025</name>
</gene>
<dbReference type="AlphaFoldDB" id="A0AA35WIZ5"/>
<organism evidence="1 2">
    <name type="scientific">Geodia barretti</name>
    <name type="common">Barrett's horny sponge</name>
    <dbReference type="NCBI Taxonomy" id="519541"/>
    <lineage>
        <taxon>Eukaryota</taxon>
        <taxon>Metazoa</taxon>
        <taxon>Porifera</taxon>
        <taxon>Demospongiae</taxon>
        <taxon>Heteroscleromorpha</taxon>
        <taxon>Tetractinellida</taxon>
        <taxon>Astrophorina</taxon>
        <taxon>Geodiidae</taxon>
        <taxon>Geodia</taxon>
    </lineage>
</organism>
<keyword evidence="2" id="KW-1185">Reference proteome</keyword>